<dbReference type="InterPro" id="IPR006370">
    <property type="entry name" value="HB_polyprenyltransferase-like"/>
</dbReference>
<keyword evidence="5 8" id="KW-0812">Transmembrane</keyword>
<evidence type="ECO:0000256" key="8">
    <source>
        <dbReference type="HAMAP-Rule" id="MF_03189"/>
    </source>
</evidence>
<evidence type="ECO:0000256" key="5">
    <source>
        <dbReference type="ARBA" id="ARBA00022692"/>
    </source>
</evidence>
<dbReference type="Pfam" id="PF01040">
    <property type="entry name" value="UbiA"/>
    <property type="match status" value="1"/>
</dbReference>
<comment type="pathway">
    <text evidence="8">Cofactor biosynthesis; ubiquinone biosynthesis.</text>
</comment>
<keyword evidence="8" id="KW-0496">Mitochondrion</keyword>
<keyword evidence="4 8" id="KW-0808">Transferase</keyword>
<keyword evidence="7 8" id="KW-0472">Membrane</keyword>
<proteinExistence type="inferred from homology"/>
<dbReference type="UniPathway" id="UPA00232"/>
<keyword evidence="8" id="KW-0831">Ubiquinone biosynthesis</keyword>
<accession>A0A8J4V6Q9</accession>
<protein>
    <recommendedName>
        <fullName evidence="8">4-hydroxybenzoate polyprenyltransferase, mitochondrial</fullName>
        <shortName evidence="8">4-HB polyprenyltransferase</shortName>
        <ecNumber evidence="8">2.5.1.39</ecNumber>
    </recommendedName>
    <alternativeName>
        <fullName evidence="8">Para-hydroxybenzoate--polyprenyltransferase</fullName>
        <shortName evidence="8">PHB:PPT</shortName>
        <shortName evidence="8">PHB:polyprenyltransferase</shortName>
    </alternativeName>
</protein>
<evidence type="ECO:0000313" key="9">
    <source>
        <dbReference type="EMBL" id="KAF2076082.1"/>
    </source>
</evidence>
<feature type="transmembrane region" description="Helical" evidence="8">
    <location>
        <begin position="408"/>
        <end position="425"/>
    </location>
</feature>
<dbReference type="Proteomes" id="UP000695562">
    <property type="component" value="Unassembled WGS sequence"/>
</dbReference>
<evidence type="ECO:0000256" key="4">
    <source>
        <dbReference type="ARBA" id="ARBA00022679"/>
    </source>
</evidence>
<dbReference type="EC" id="2.5.1.39" evidence="8"/>
<dbReference type="FunFam" id="1.10.357.140:FF:000003">
    <property type="entry name" value="4-hydroxybenzoate polyprenyltransferase, mitochondrial"/>
    <property type="match status" value="1"/>
</dbReference>
<dbReference type="InterPro" id="IPR039653">
    <property type="entry name" value="Prenyltransferase"/>
</dbReference>
<dbReference type="PANTHER" id="PTHR11048">
    <property type="entry name" value="PRENYLTRANSFERASES"/>
    <property type="match status" value="1"/>
</dbReference>
<feature type="transmembrane region" description="Helical" evidence="8">
    <location>
        <begin position="152"/>
        <end position="172"/>
    </location>
</feature>
<comment type="function">
    <text evidence="8">Catalyzes the prenylation of para-hydroxybenzoate (PHB) with an all-trans polyprenyl group. Mediates the second step in the final reaction sequence of coenzyme Q (CoQ) biosynthesis, which is the condensation of the polyisoprenoid side chain with PHB, generating the first membrane-bound Q intermediate.</text>
</comment>
<dbReference type="Gene3D" id="1.10.357.140">
    <property type="entry name" value="UbiA prenyltransferase"/>
    <property type="match status" value="1"/>
</dbReference>
<feature type="transmembrane region" description="Helical" evidence="8">
    <location>
        <begin position="222"/>
        <end position="243"/>
    </location>
</feature>
<keyword evidence="6 8" id="KW-1133">Transmembrane helix</keyword>
<dbReference type="InterPro" id="IPR044878">
    <property type="entry name" value="UbiA_sf"/>
</dbReference>
<feature type="transmembrane region" description="Helical" evidence="8">
    <location>
        <begin position="299"/>
        <end position="316"/>
    </location>
</feature>
<dbReference type="NCBIfam" id="TIGR01474">
    <property type="entry name" value="ubiA_proteo"/>
    <property type="match status" value="1"/>
</dbReference>
<comment type="similarity">
    <text evidence="3 8">Belongs to the UbiA prenyltransferase family.</text>
</comment>
<dbReference type="InterPro" id="IPR030470">
    <property type="entry name" value="UbiA_prenylTrfase_CS"/>
</dbReference>
<keyword evidence="10" id="KW-1185">Reference proteome</keyword>
<evidence type="ECO:0000256" key="1">
    <source>
        <dbReference type="ARBA" id="ARBA00001946"/>
    </source>
</evidence>
<dbReference type="AlphaFoldDB" id="A0A8J4V6Q9"/>
<evidence type="ECO:0000256" key="6">
    <source>
        <dbReference type="ARBA" id="ARBA00022989"/>
    </source>
</evidence>
<evidence type="ECO:0000313" key="10">
    <source>
        <dbReference type="Proteomes" id="UP000695562"/>
    </source>
</evidence>
<dbReference type="GO" id="GO:0008412">
    <property type="term" value="F:4-hydroxybenzoate polyprenyltransferase activity"/>
    <property type="evidence" value="ECO:0007669"/>
    <property type="project" value="UniProtKB-EC"/>
</dbReference>
<name>A0A8J4V6Q9_9MYCE</name>
<feature type="transmembrane region" description="Helical" evidence="8">
    <location>
        <begin position="273"/>
        <end position="293"/>
    </location>
</feature>
<dbReference type="CDD" id="cd13959">
    <property type="entry name" value="PT_UbiA_COQ2"/>
    <property type="match status" value="1"/>
</dbReference>
<feature type="transmembrane region" description="Helical" evidence="8">
    <location>
        <begin position="178"/>
        <end position="201"/>
    </location>
</feature>
<organism evidence="9 10">
    <name type="scientific">Polysphondylium violaceum</name>
    <dbReference type="NCBI Taxonomy" id="133409"/>
    <lineage>
        <taxon>Eukaryota</taxon>
        <taxon>Amoebozoa</taxon>
        <taxon>Evosea</taxon>
        <taxon>Eumycetozoa</taxon>
        <taxon>Dictyostelia</taxon>
        <taxon>Dictyosteliales</taxon>
        <taxon>Dictyosteliaceae</taxon>
        <taxon>Polysphondylium</taxon>
    </lineage>
</organism>
<dbReference type="InterPro" id="IPR000537">
    <property type="entry name" value="UbiA_prenyltransferase"/>
</dbReference>
<comment type="caution">
    <text evidence="9">The sequence shown here is derived from an EMBL/GenBank/DDBJ whole genome shotgun (WGS) entry which is preliminary data.</text>
</comment>
<gene>
    <name evidence="8" type="primary">coq2</name>
    <name evidence="9" type="ORF">CYY_002596</name>
</gene>
<dbReference type="GO" id="GO:0008299">
    <property type="term" value="P:isoprenoid biosynthetic process"/>
    <property type="evidence" value="ECO:0007669"/>
    <property type="project" value="UniProtKB-UniRule"/>
</dbReference>
<dbReference type="OrthoDB" id="18170at2759"/>
<feature type="transmembrane region" description="Helical" evidence="8">
    <location>
        <begin position="346"/>
        <end position="365"/>
    </location>
</feature>
<dbReference type="GO" id="GO:0006744">
    <property type="term" value="P:ubiquinone biosynthetic process"/>
    <property type="evidence" value="ECO:0007669"/>
    <property type="project" value="UniProtKB-UniRule"/>
</dbReference>
<evidence type="ECO:0000256" key="2">
    <source>
        <dbReference type="ARBA" id="ARBA00004141"/>
    </source>
</evidence>
<dbReference type="EMBL" id="AJWJ01000073">
    <property type="protein sequence ID" value="KAF2076082.1"/>
    <property type="molecule type" value="Genomic_DNA"/>
</dbReference>
<dbReference type="PANTHER" id="PTHR11048:SF28">
    <property type="entry name" value="4-HYDROXYBENZOATE POLYPRENYLTRANSFERASE, MITOCHONDRIAL"/>
    <property type="match status" value="1"/>
</dbReference>
<keyword evidence="8" id="KW-0414">Isoprene biosynthesis</keyword>
<dbReference type="Gene3D" id="1.20.120.1780">
    <property type="entry name" value="UbiA prenyltransferase"/>
    <property type="match status" value="1"/>
</dbReference>
<sequence length="444" mass="49601">MFKGINRFNDRRISKCLYKNIINNHSSHSSPILLSSIKSFTSLPSYLSQSTSTSPSTPLIHLNSKSFCLNNNNNNNNNIITLNSNSNNKLPIQYNNLYIKRVYSTTTSNTTTNSNDQNNTATILPNEVKDWISKAPLSIQPYLRLGRVDKPIGTWLLLYPCLWSIAIATPIGSFPDPMVLAVFATGAFVMRSAGCVINDMADYKFDSKVERTKTRPIASNILNHKQSLIFLGAQLLGSLAMTLATLNTYTILLCTASLPIVTLYPFMKRFTYYPQFVLGLAFNWGAFAGFSAIQGYCDWNIVLPLYLAGISWTMVYDTIYAHQDKKDDILVGVKSTALKFLEKSRLILSGFSILTIAGMIGTGVAAGMPSIFYVGTGVCAAHLAWQLSTVDFDNPKSCMKKFISNKNFGLLFLLTIILSKLIQWFDQIEKEKNEKEQQQQIKNE</sequence>
<evidence type="ECO:0000256" key="7">
    <source>
        <dbReference type="ARBA" id="ARBA00023136"/>
    </source>
</evidence>
<dbReference type="GO" id="GO:0005743">
    <property type="term" value="C:mitochondrial inner membrane"/>
    <property type="evidence" value="ECO:0007669"/>
    <property type="project" value="UniProtKB-SubCell"/>
</dbReference>
<dbReference type="PROSITE" id="PS00943">
    <property type="entry name" value="UBIA"/>
    <property type="match status" value="1"/>
</dbReference>
<comment type="catalytic activity">
    <reaction evidence="8">
        <text>an all-trans-polyprenyl diphosphate + 4-hydroxybenzoate = a 4-hydroxy-3-(all-trans-polyprenyl)benzoate + diphosphate</text>
        <dbReference type="Rhea" id="RHEA:44504"/>
        <dbReference type="Rhea" id="RHEA-COMP:9514"/>
        <dbReference type="Rhea" id="RHEA-COMP:9564"/>
        <dbReference type="ChEBI" id="CHEBI:17879"/>
        <dbReference type="ChEBI" id="CHEBI:33019"/>
        <dbReference type="ChEBI" id="CHEBI:58914"/>
        <dbReference type="ChEBI" id="CHEBI:78396"/>
        <dbReference type="EC" id="2.5.1.39"/>
    </reaction>
</comment>
<reference evidence="9" key="1">
    <citation type="submission" date="2020-01" db="EMBL/GenBank/DDBJ databases">
        <title>Development of genomics and gene disruption for Polysphondylium violaceum indicates a role for the polyketide synthase stlB in stalk morphogenesis.</title>
        <authorList>
            <person name="Narita B."/>
            <person name="Kawabe Y."/>
            <person name="Kin K."/>
            <person name="Saito T."/>
            <person name="Gibbs R."/>
            <person name="Kuspa A."/>
            <person name="Muzny D."/>
            <person name="Queller D."/>
            <person name="Richards S."/>
            <person name="Strassman J."/>
            <person name="Sucgang R."/>
            <person name="Worley K."/>
            <person name="Schaap P."/>
        </authorList>
    </citation>
    <scope>NUCLEOTIDE SEQUENCE</scope>
    <source>
        <strain evidence="9">QSvi11</strain>
    </source>
</reference>
<dbReference type="HAMAP" id="MF_01635">
    <property type="entry name" value="UbiA"/>
    <property type="match status" value="1"/>
</dbReference>
<comment type="cofactor">
    <cofactor evidence="1 8">
        <name>Mg(2+)</name>
        <dbReference type="ChEBI" id="CHEBI:18420"/>
    </cofactor>
</comment>
<dbReference type="FunFam" id="1.20.120.1780:FF:000001">
    <property type="entry name" value="4-hydroxybenzoate octaprenyltransferase"/>
    <property type="match status" value="1"/>
</dbReference>
<evidence type="ECO:0000256" key="3">
    <source>
        <dbReference type="ARBA" id="ARBA00005985"/>
    </source>
</evidence>
<comment type="subcellular location">
    <subcellularLocation>
        <location evidence="2">Membrane</location>
        <topology evidence="2">Multi-pass membrane protein</topology>
    </subcellularLocation>
    <subcellularLocation>
        <location evidence="8">Mitochondrion inner membrane</location>
        <topology evidence="8">Multi-pass membrane protein</topology>
        <orientation evidence="8">Matrix side</orientation>
    </subcellularLocation>
</comment>
<keyword evidence="8" id="KW-0999">Mitochondrion inner membrane</keyword>